<dbReference type="Pfam" id="PF00990">
    <property type="entry name" value="GGDEF"/>
    <property type="match status" value="1"/>
</dbReference>
<comment type="caution">
    <text evidence="3">The sequence shown here is derived from an EMBL/GenBank/DDBJ whole genome shotgun (WGS) entry which is preliminary data.</text>
</comment>
<protein>
    <submittedName>
        <fullName evidence="3">GGDEF domain-containing protein</fullName>
    </submittedName>
</protein>
<accession>A0A9X4KEH6</accession>
<evidence type="ECO:0000313" key="3">
    <source>
        <dbReference type="EMBL" id="MDG0790104.1"/>
    </source>
</evidence>
<feature type="transmembrane region" description="Helical" evidence="1">
    <location>
        <begin position="80"/>
        <end position="99"/>
    </location>
</feature>
<dbReference type="PANTHER" id="PTHR45138">
    <property type="entry name" value="REGULATORY COMPONENTS OF SENSORY TRANSDUCTION SYSTEM"/>
    <property type="match status" value="1"/>
</dbReference>
<dbReference type="SMART" id="SM00267">
    <property type="entry name" value="GGDEF"/>
    <property type="match status" value="1"/>
</dbReference>
<dbReference type="InterPro" id="IPR000160">
    <property type="entry name" value="GGDEF_dom"/>
</dbReference>
<evidence type="ECO:0000256" key="1">
    <source>
        <dbReference type="SAM" id="Phobius"/>
    </source>
</evidence>
<organism evidence="3 4">
    <name type="scientific">Cohnella ginsengisoli</name>
    <dbReference type="NCBI Taxonomy" id="425004"/>
    <lineage>
        <taxon>Bacteria</taxon>
        <taxon>Bacillati</taxon>
        <taxon>Bacillota</taxon>
        <taxon>Bacilli</taxon>
        <taxon>Bacillales</taxon>
        <taxon>Paenibacillaceae</taxon>
        <taxon>Cohnella</taxon>
    </lineage>
</organism>
<feature type="transmembrane region" description="Helical" evidence="1">
    <location>
        <begin position="204"/>
        <end position="222"/>
    </location>
</feature>
<feature type="transmembrane region" description="Helical" evidence="1">
    <location>
        <begin position="106"/>
        <end position="125"/>
    </location>
</feature>
<feature type="domain" description="GGDEF" evidence="2">
    <location>
        <begin position="264"/>
        <end position="387"/>
    </location>
</feature>
<dbReference type="PANTHER" id="PTHR45138:SF9">
    <property type="entry name" value="DIGUANYLATE CYCLASE DGCM-RELATED"/>
    <property type="match status" value="1"/>
</dbReference>
<evidence type="ECO:0000313" key="4">
    <source>
        <dbReference type="Proteomes" id="UP001153387"/>
    </source>
</evidence>
<keyword evidence="1" id="KW-0812">Transmembrane</keyword>
<dbReference type="GO" id="GO:0043709">
    <property type="term" value="P:cell adhesion involved in single-species biofilm formation"/>
    <property type="evidence" value="ECO:0007669"/>
    <property type="project" value="TreeGrafter"/>
</dbReference>
<feature type="transmembrane region" description="Helical" evidence="1">
    <location>
        <begin position="43"/>
        <end position="60"/>
    </location>
</feature>
<dbReference type="CDD" id="cd01949">
    <property type="entry name" value="GGDEF"/>
    <property type="match status" value="1"/>
</dbReference>
<dbReference type="RefSeq" id="WP_277563978.1">
    <property type="nucleotide sequence ID" value="NZ_JAPDHZ010000002.1"/>
</dbReference>
<sequence length="388" mass="42431">MDVQDFWNNRELLLASSSAASAVIIGLMMFMAYRLIAGNRSSAFRLLLLALSLLAVYHGLSLADALGALEGRMAPQLSGVLYIAAFIALNFAFFELYYRKRARTRAWFYGLLAVGVTIAVCNLLSVTGVPAAEIGAVGNGERANLLLALEDGYVLVLSGLFAVMFAPHLRQRARYAVSLCFAFFGQLAAFLTRDFGVASPVFDLMAAILPVFYYIVLFMILFERVVELMQTAYRSSITDGLTDLYNRRFFTARLEKALEQAGQGAVGAIFCDIDDFKKLNDTKGHQAADIVLKQTAAILREETEGIGLAGRYGGEELVAFIQTASPDAPAVAERIRARIAKETIVTVSVGCALSMPGVKAEQLMKNADEAMYRSKRSGKNRVTLYDQL</sequence>
<keyword evidence="1" id="KW-1133">Transmembrane helix</keyword>
<keyword evidence="4" id="KW-1185">Reference proteome</keyword>
<dbReference type="PROSITE" id="PS50887">
    <property type="entry name" value="GGDEF"/>
    <property type="match status" value="1"/>
</dbReference>
<dbReference type="Proteomes" id="UP001153387">
    <property type="component" value="Unassembled WGS sequence"/>
</dbReference>
<dbReference type="Gene3D" id="3.30.70.270">
    <property type="match status" value="1"/>
</dbReference>
<dbReference type="NCBIfam" id="TIGR00254">
    <property type="entry name" value="GGDEF"/>
    <property type="match status" value="1"/>
</dbReference>
<dbReference type="GO" id="GO:0005886">
    <property type="term" value="C:plasma membrane"/>
    <property type="evidence" value="ECO:0007669"/>
    <property type="project" value="TreeGrafter"/>
</dbReference>
<name>A0A9X4KEH6_9BACL</name>
<evidence type="ECO:0000259" key="2">
    <source>
        <dbReference type="PROSITE" id="PS50887"/>
    </source>
</evidence>
<feature type="transmembrane region" description="Helical" evidence="1">
    <location>
        <begin position="12"/>
        <end position="36"/>
    </location>
</feature>
<feature type="transmembrane region" description="Helical" evidence="1">
    <location>
        <begin position="145"/>
        <end position="166"/>
    </location>
</feature>
<gene>
    <name evidence="3" type="ORF">OMP38_03975</name>
</gene>
<dbReference type="InterPro" id="IPR029787">
    <property type="entry name" value="Nucleotide_cyclase"/>
</dbReference>
<proteinExistence type="predicted"/>
<reference evidence="3 4" key="1">
    <citation type="submission" date="2022-10" db="EMBL/GenBank/DDBJ databases">
        <title>Comparative genomic analysis of Cohnella hashimotonis sp. nov., isolated from the International Space Station.</title>
        <authorList>
            <person name="Simpson A."/>
            <person name="Venkateswaran K."/>
        </authorList>
    </citation>
    <scope>NUCLEOTIDE SEQUENCE [LARGE SCALE GENOMIC DNA]</scope>
    <source>
        <strain evidence="3 4">DSM 18997</strain>
    </source>
</reference>
<keyword evidence="1" id="KW-0472">Membrane</keyword>
<dbReference type="SUPFAM" id="SSF55073">
    <property type="entry name" value="Nucleotide cyclase"/>
    <property type="match status" value="1"/>
</dbReference>
<feature type="transmembrane region" description="Helical" evidence="1">
    <location>
        <begin position="173"/>
        <end position="192"/>
    </location>
</feature>
<dbReference type="EMBL" id="JAPDHZ010000002">
    <property type="protein sequence ID" value="MDG0790104.1"/>
    <property type="molecule type" value="Genomic_DNA"/>
</dbReference>
<dbReference type="InterPro" id="IPR043128">
    <property type="entry name" value="Rev_trsase/Diguanyl_cyclase"/>
</dbReference>
<dbReference type="InterPro" id="IPR050469">
    <property type="entry name" value="Diguanylate_Cyclase"/>
</dbReference>
<dbReference type="GO" id="GO:1902201">
    <property type="term" value="P:negative regulation of bacterial-type flagellum-dependent cell motility"/>
    <property type="evidence" value="ECO:0007669"/>
    <property type="project" value="TreeGrafter"/>
</dbReference>
<dbReference type="GO" id="GO:0052621">
    <property type="term" value="F:diguanylate cyclase activity"/>
    <property type="evidence" value="ECO:0007669"/>
    <property type="project" value="TreeGrafter"/>
</dbReference>
<dbReference type="AlphaFoldDB" id="A0A9X4KEH6"/>